<feature type="domain" description="Myb-like" evidence="6">
    <location>
        <begin position="31"/>
        <end position="58"/>
    </location>
</feature>
<dbReference type="PANTHER" id="PTHR47994">
    <property type="entry name" value="F14D16.11-RELATED"/>
    <property type="match status" value="1"/>
</dbReference>
<sequence>MPFSAIGNIECWNYVYILSGSLNLIHFDMDGTFRWSLIAGRLPGRTDNEVKNYWNSHIKKKLIAKGIDPTNHRLSQTALFPQKNNSCSNPADASSGSSSMEVEACQCEYVDKRQKHLPSEDKKVDTSSTCQKPSDNNASSLDDEVSGQSQECRRELNLDLTISFPSSGVIFFKEKSKAAEMTANCREIDCGDSPDTLLLFR</sequence>
<feature type="compositionally biased region" description="Polar residues" evidence="5">
    <location>
        <begin position="126"/>
        <end position="148"/>
    </location>
</feature>
<reference evidence="8 9" key="1">
    <citation type="journal article" date="2023" name="Hortic Res">
        <title>Pangenome of water caltrop reveals structural variations and asymmetric subgenome divergence after allopolyploidization.</title>
        <authorList>
            <person name="Zhang X."/>
            <person name="Chen Y."/>
            <person name="Wang L."/>
            <person name="Yuan Y."/>
            <person name="Fang M."/>
            <person name="Shi L."/>
            <person name="Lu R."/>
            <person name="Comes H.P."/>
            <person name="Ma Y."/>
            <person name="Chen Y."/>
            <person name="Huang G."/>
            <person name="Zhou Y."/>
            <person name="Zheng Z."/>
            <person name="Qiu Y."/>
        </authorList>
    </citation>
    <scope>NUCLEOTIDE SEQUENCE [LARGE SCALE GENOMIC DNA]</scope>
    <source>
        <tissue evidence="8">Roots</tissue>
    </source>
</reference>
<feature type="compositionally biased region" description="Basic and acidic residues" evidence="5">
    <location>
        <begin position="116"/>
        <end position="125"/>
    </location>
</feature>
<evidence type="ECO:0000256" key="2">
    <source>
        <dbReference type="ARBA" id="ARBA00022737"/>
    </source>
</evidence>
<comment type="subcellular location">
    <subcellularLocation>
        <location evidence="1">Nucleus</location>
    </subcellularLocation>
</comment>
<keyword evidence="3" id="KW-0238">DNA-binding</keyword>
<evidence type="ECO:0000259" key="6">
    <source>
        <dbReference type="PROSITE" id="PS50090"/>
    </source>
</evidence>
<dbReference type="AlphaFoldDB" id="A0AAN7JR52"/>
<evidence type="ECO:0000256" key="4">
    <source>
        <dbReference type="ARBA" id="ARBA00023242"/>
    </source>
</evidence>
<gene>
    <name evidence="8" type="ORF">SAY87_020731</name>
</gene>
<dbReference type="InterPro" id="IPR015495">
    <property type="entry name" value="Myb_TF_plants"/>
</dbReference>
<dbReference type="PANTHER" id="PTHR47994:SF5">
    <property type="entry name" value="F14D16.11-RELATED"/>
    <property type="match status" value="1"/>
</dbReference>
<dbReference type="InterPro" id="IPR001005">
    <property type="entry name" value="SANT/Myb"/>
</dbReference>
<organism evidence="8 9">
    <name type="scientific">Trapa incisa</name>
    <dbReference type="NCBI Taxonomy" id="236973"/>
    <lineage>
        <taxon>Eukaryota</taxon>
        <taxon>Viridiplantae</taxon>
        <taxon>Streptophyta</taxon>
        <taxon>Embryophyta</taxon>
        <taxon>Tracheophyta</taxon>
        <taxon>Spermatophyta</taxon>
        <taxon>Magnoliopsida</taxon>
        <taxon>eudicotyledons</taxon>
        <taxon>Gunneridae</taxon>
        <taxon>Pentapetalae</taxon>
        <taxon>rosids</taxon>
        <taxon>malvids</taxon>
        <taxon>Myrtales</taxon>
        <taxon>Lythraceae</taxon>
        <taxon>Trapa</taxon>
    </lineage>
</organism>
<dbReference type="Pfam" id="PF00249">
    <property type="entry name" value="Myb_DNA-binding"/>
    <property type="match status" value="1"/>
</dbReference>
<evidence type="ECO:0000259" key="7">
    <source>
        <dbReference type="PROSITE" id="PS51294"/>
    </source>
</evidence>
<dbReference type="GO" id="GO:0005634">
    <property type="term" value="C:nucleus"/>
    <property type="evidence" value="ECO:0007669"/>
    <property type="project" value="UniProtKB-SubCell"/>
</dbReference>
<evidence type="ECO:0000256" key="1">
    <source>
        <dbReference type="ARBA" id="ARBA00004123"/>
    </source>
</evidence>
<keyword evidence="4" id="KW-0539">Nucleus</keyword>
<feature type="region of interest" description="Disordered" evidence="5">
    <location>
        <begin position="116"/>
        <end position="148"/>
    </location>
</feature>
<feature type="domain" description="HTH myb-type" evidence="7">
    <location>
        <begin position="34"/>
        <end position="62"/>
    </location>
</feature>
<keyword evidence="9" id="KW-1185">Reference proteome</keyword>
<proteinExistence type="predicted"/>
<keyword evidence="2" id="KW-0677">Repeat</keyword>
<evidence type="ECO:0000313" key="8">
    <source>
        <dbReference type="EMBL" id="KAK4751933.1"/>
    </source>
</evidence>
<dbReference type="CDD" id="cd00167">
    <property type="entry name" value="SANT"/>
    <property type="match status" value="1"/>
</dbReference>
<dbReference type="InterPro" id="IPR009057">
    <property type="entry name" value="Homeodomain-like_sf"/>
</dbReference>
<evidence type="ECO:0000256" key="3">
    <source>
        <dbReference type="ARBA" id="ARBA00023125"/>
    </source>
</evidence>
<dbReference type="Proteomes" id="UP001345219">
    <property type="component" value="Chromosome 16"/>
</dbReference>
<protein>
    <submittedName>
        <fullName evidence="8">Uncharacterized protein</fullName>
    </submittedName>
</protein>
<dbReference type="PROSITE" id="PS51294">
    <property type="entry name" value="HTH_MYB"/>
    <property type="match status" value="1"/>
</dbReference>
<comment type="caution">
    <text evidence="8">The sequence shown here is derived from an EMBL/GenBank/DDBJ whole genome shotgun (WGS) entry which is preliminary data.</text>
</comment>
<dbReference type="EMBL" id="JAXIOK010000016">
    <property type="protein sequence ID" value="KAK4751933.1"/>
    <property type="molecule type" value="Genomic_DNA"/>
</dbReference>
<accession>A0AAN7JR52</accession>
<dbReference type="Gene3D" id="1.10.10.60">
    <property type="entry name" value="Homeodomain-like"/>
    <property type="match status" value="1"/>
</dbReference>
<dbReference type="PROSITE" id="PS50090">
    <property type="entry name" value="MYB_LIKE"/>
    <property type="match status" value="1"/>
</dbReference>
<dbReference type="SUPFAM" id="SSF46689">
    <property type="entry name" value="Homeodomain-like"/>
    <property type="match status" value="1"/>
</dbReference>
<dbReference type="InterPro" id="IPR017930">
    <property type="entry name" value="Myb_dom"/>
</dbReference>
<evidence type="ECO:0000313" key="9">
    <source>
        <dbReference type="Proteomes" id="UP001345219"/>
    </source>
</evidence>
<name>A0AAN7JR52_9MYRT</name>
<dbReference type="GO" id="GO:0003677">
    <property type="term" value="F:DNA binding"/>
    <property type="evidence" value="ECO:0007669"/>
    <property type="project" value="UniProtKB-KW"/>
</dbReference>
<evidence type="ECO:0000256" key="5">
    <source>
        <dbReference type="SAM" id="MobiDB-lite"/>
    </source>
</evidence>